<comment type="subunit">
    <text evidence="6">Forms a heterodimer with the catalytic subunit.</text>
</comment>
<keyword evidence="5 6" id="KW-0539">Nucleus</keyword>
<dbReference type="GO" id="GO:0106004">
    <property type="term" value="P:tRNA (guanine-N7)-methylation"/>
    <property type="evidence" value="ECO:0007669"/>
    <property type="project" value="UniProtKB-UniRule"/>
</dbReference>
<reference evidence="8" key="2">
    <citation type="submission" date="2017-05" db="UniProtKB">
        <authorList>
            <consortium name="EnsemblMetazoa"/>
        </authorList>
    </citation>
    <scope>IDENTIFICATION</scope>
</reference>
<dbReference type="HAMAP" id="MF_03056">
    <property type="entry name" value="TRM82"/>
    <property type="match status" value="1"/>
</dbReference>
<sequence length="392" mass="43237">MLKLCKTPLERIGSSSTVLSIAVGSTLYFGCKENSALKNNEIGQHSHFSFDRLSSFSSPVVTLQFSGCGQYLATSYEDKTLRVWSLLDLNEIANCSLPKRATSLLFSKDSKYLLAADKTGDIKRYEVCQSMKLDESMLLGHSSFVLDTSLLQHTDSNVFIATCDRDEKIRISNYPNSYNIHTYCLGHKDFVSRLCTCPAYPHLLLSGSGDGTVCVWDWYNGSMECSLSLSSRGGAEEEDPPPVITELACSPGTPPIVAMTTDSKDSVTLAGLKETGQLGLTGRIECENVLASQFDLEGNLWLLRVNPAGKAEVLVYNISEKGKADLVSSDSFLDCINKVLESCDESPSSIVDWPSLRKRDFDNISAYYAKKEERIKNKKIKLDPSEDESVKT</sequence>
<dbReference type="STRING" id="400682.A0A1X7VHA1"/>
<dbReference type="Gene3D" id="2.130.10.10">
    <property type="entry name" value="YVTN repeat-like/Quinoprotein amine dehydrogenase"/>
    <property type="match status" value="2"/>
</dbReference>
<dbReference type="GO" id="GO:0043527">
    <property type="term" value="C:tRNA methyltransferase complex"/>
    <property type="evidence" value="ECO:0007669"/>
    <property type="project" value="TreeGrafter"/>
</dbReference>
<dbReference type="UniPathway" id="UPA00989"/>
<dbReference type="PANTHER" id="PTHR16288:SF0">
    <property type="entry name" value="TRNA (GUANINE-N(7)-)-METHYLTRANSFERASE NON-CATALYTIC SUBUNIT WDR4"/>
    <property type="match status" value="1"/>
</dbReference>
<dbReference type="SMART" id="SM00320">
    <property type="entry name" value="WD40"/>
    <property type="match status" value="4"/>
</dbReference>
<protein>
    <recommendedName>
        <fullName evidence="6">tRNA (guanine-N(7)-)-methyltransferase non-catalytic subunit</fullName>
    </recommendedName>
    <alternativeName>
        <fullName evidence="6">WD repeat-containing protein 4 homolog</fullName>
    </alternativeName>
</protein>
<dbReference type="Proteomes" id="UP000007879">
    <property type="component" value="Unassembled WGS sequence"/>
</dbReference>
<dbReference type="InterPro" id="IPR028884">
    <property type="entry name" value="Trm82"/>
</dbReference>
<comment type="similarity">
    <text evidence="6">Belongs to the WD repeat TRM82 family.</text>
</comment>
<dbReference type="GO" id="GO:0005634">
    <property type="term" value="C:nucleus"/>
    <property type="evidence" value="ECO:0007669"/>
    <property type="project" value="UniProtKB-SubCell"/>
</dbReference>
<comment type="subcellular location">
    <subcellularLocation>
        <location evidence="1 6">Nucleus</location>
    </subcellularLocation>
</comment>
<proteinExistence type="inferred from homology"/>
<organism evidence="8">
    <name type="scientific">Amphimedon queenslandica</name>
    <name type="common">Sponge</name>
    <dbReference type="NCBI Taxonomy" id="400682"/>
    <lineage>
        <taxon>Eukaryota</taxon>
        <taxon>Metazoa</taxon>
        <taxon>Porifera</taxon>
        <taxon>Demospongiae</taxon>
        <taxon>Heteroscleromorpha</taxon>
        <taxon>Haplosclerida</taxon>
        <taxon>Niphatidae</taxon>
        <taxon>Amphimedon</taxon>
    </lineage>
</organism>
<keyword evidence="3 6" id="KW-0819">tRNA processing</keyword>
<dbReference type="AlphaFoldDB" id="A0A1X7VHA1"/>
<feature type="repeat" description="WD" evidence="7">
    <location>
        <begin position="53"/>
        <end position="94"/>
    </location>
</feature>
<dbReference type="KEGG" id="aqu:109580295"/>
<dbReference type="InterPro" id="IPR001680">
    <property type="entry name" value="WD40_rpt"/>
</dbReference>
<dbReference type="InterPro" id="IPR015943">
    <property type="entry name" value="WD40/YVTN_repeat-like_dom_sf"/>
</dbReference>
<evidence type="ECO:0000256" key="3">
    <source>
        <dbReference type="ARBA" id="ARBA00022694"/>
    </source>
</evidence>
<dbReference type="Pfam" id="PF00400">
    <property type="entry name" value="WD40"/>
    <property type="match status" value="2"/>
</dbReference>
<dbReference type="PANTHER" id="PTHR16288">
    <property type="entry name" value="WD40 REPEAT PROTEIN 4"/>
    <property type="match status" value="1"/>
</dbReference>
<comment type="pathway">
    <text evidence="6">tRNA modification; N(7)-methylguanine-tRNA biosynthesis.</text>
</comment>
<dbReference type="OrthoDB" id="371245at2759"/>
<dbReference type="PROSITE" id="PS50082">
    <property type="entry name" value="WD_REPEATS_2"/>
    <property type="match status" value="2"/>
</dbReference>
<comment type="function">
    <text evidence="6">Required for the formation of N(7)-methylguanine at position 46 (m7G46) in tRNA. In the complex, it is required to stabilize and induce conformational changes of the catalytic subunit.</text>
</comment>
<evidence type="ECO:0000256" key="1">
    <source>
        <dbReference type="ARBA" id="ARBA00004123"/>
    </source>
</evidence>
<dbReference type="InParanoid" id="A0A1X7VHA1"/>
<dbReference type="EnsemblMetazoa" id="Aqu2.1.39690_001">
    <property type="protein sequence ID" value="Aqu2.1.39690_001"/>
    <property type="gene ID" value="Aqu2.1.39690"/>
</dbReference>
<accession>A0A1X7VHA1</accession>
<evidence type="ECO:0000256" key="2">
    <source>
        <dbReference type="ARBA" id="ARBA00022574"/>
    </source>
</evidence>
<dbReference type="InterPro" id="IPR036322">
    <property type="entry name" value="WD40_repeat_dom_sf"/>
</dbReference>
<evidence type="ECO:0000313" key="9">
    <source>
        <dbReference type="Proteomes" id="UP000007879"/>
    </source>
</evidence>
<dbReference type="SUPFAM" id="SSF50978">
    <property type="entry name" value="WD40 repeat-like"/>
    <property type="match status" value="1"/>
</dbReference>
<reference evidence="9" key="1">
    <citation type="journal article" date="2010" name="Nature">
        <title>The Amphimedon queenslandica genome and the evolution of animal complexity.</title>
        <authorList>
            <person name="Srivastava M."/>
            <person name="Simakov O."/>
            <person name="Chapman J."/>
            <person name="Fahey B."/>
            <person name="Gauthier M.E."/>
            <person name="Mitros T."/>
            <person name="Richards G.S."/>
            <person name="Conaco C."/>
            <person name="Dacre M."/>
            <person name="Hellsten U."/>
            <person name="Larroux C."/>
            <person name="Putnam N.H."/>
            <person name="Stanke M."/>
            <person name="Adamska M."/>
            <person name="Darling A."/>
            <person name="Degnan S.M."/>
            <person name="Oakley T.H."/>
            <person name="Plachetzki D.C."/>
            <person name="Zhai Y."/>
            <person name="Adamski M."/>
            <person name="Calcino A."/>
            <person name="Cummins S.F."/>
            <person name="Goodstein D.M."/>
            <person name="Harris C."/>
            <person name="Jackson D.J."/>
            <person name="Leys S.P."/>
            <person name="Shu S."/>
            <person name="Woodcroft B.J."/>
            <person name="Vervoort M."/>
            <person name="Kosik K.S."/>
            <person name="Manning G."/>
            <person name="Degnan B.M."/>
            <person name="Rokhsar D.S."/>
        </authorList>
    </citation>
    <scope>NUCLEOTIDE SEQUENCE [LARGE SCALE GENOMIC DNA]</scope>
</reference>
<evidence type="ECO:0000256" key="4">
    <source>
        <dbReference type="ARBA" id="ARBA00022737"/>
    </source>
</evidence>
<keyword evidence="4 6" id="KW-0677">Repeat</keyword>
<dbReference type="EnsemblMetazoa" id="XM_019993334.1">
    <property type="protein sequence ID" value="XP_019848893.1"/>
    <property type="gene ID" value="LOC109580295"/>
</dbReference>
<gene>
    <name evidence="8" type="primary">109580295</name>
</gene>
<name>A0A1X7VHA1_AMPQE</name>
<feature type="repeat" description="WD" evidence="7">
    <location>
        <begin position="184"/>
        <end position="217"/>
    </location>
</feature>
<evidence type="ECO:0000256" key="5">
    <source>
        <dbReference type="ARBA" id="ARBA00023242"/>
    </source>
</evidence>
<evidence type="ECO:0000313" key="8">
    <source>
        <dbReference type="EnsemblMetazoa" id="Aqu2.1.39690_001"/>
    </source>
</evidence>
<evidence type="ECO:0000256" key="7">
    <source>
        <dbReference type="PROSITE-ProRule" id="PRU00221"/>
    </source>
</evidence>
<dbReference type="GO" id="GO:0005829">
    <property type="term" value="C:cytosol"/>
    <property type="evidence" value="ECO:0007669"/>
    <property type="project" value="TreeGrafter"/>
</dbReference>
<evidence type="ECO:0000256" key="6">
    <source>
        <dbReference type="HAMAP-Rule" id="MF_03056"/>
    </source>
</evidence>
<keyword evidence="9" id="KW-1185">Reference proteome</keyword>
<keyword evidence="2 6" id="KW-0853">WD repeat</keyword>
<dbReference type="PROSITE" id="PS50294">
    <property type="entry name" value="WD_REPEATS_REGION"/>
    <property type="match status" value="1"/>
</dbReference>